<evidence type="ECO:0000256" key="1">
    <source>
        <dbReference type="SAM" id="SignalP"/>
    </source>
</evidence>
<dbReference type="OrthoDB" id="5637725at2"/>
<gene>
    <name evidence="2" type="ORF">Lche_1960</name>
    <name evidence="3" type="ORF">NCTC11976_02666</name>
</gene>
<dbReference type="Proteomes" id="UP000054921">
    <property type="component" value="Unassembled WGS sequence"/>
</dbReference>
<keyword evidence="5" id="KW-1185">Reference proteome</keyword>
<name>A0A0W0SA57_9GAMM</name>
<dbReference type="Proteomes" id="UP000277577">
    <property type="component" value="Chromosome"/>
</dbReference>
<sequence>MNIPVLSAFAFLIATTVTFADNTSYNGADNPIIPADNNKIRLDLSQCIEDTNEVMSDNETHDLAKDLCKLRAEHQTARKHVLKGLSELVDQYQGVTNHDHDQRLAHTISLIQNGIKICLDALASQEYCHNIGCATEPEIDAIFCDNQAMAIINRILGRE</sequence>
<evidence type="ECO:0008006" key="6">
    <source>
        <dbReference type="Google" id="ProtNLM"/>
    </source>
</evidence>
<feature type="signal peptide" evidence="1">
    <location>
        <begin position="1"/>
        <end position="20"/>
    </location>
</feature>
<accession>A0A0W0SA57</accession>
<keyword evidence="1" id="KW-0732">Signal</keyword>
<evidence type="ECO:0000313" key="3">
    <source>
        <dbReference type="EMBL" id="VEB38303.1"/>
    </source>
</evidence>
<protein>
    <recommendedName>
        <fullName evidence="6">Secreted protein</fullName>
    </recommendedName>
</protein>
<dbReference type="RefSeq" id="WP_028380202.1">
    <property type="nucleotide sequence ID" value="NZ_CAAAIT010000001.1"/>
</dbReference>
<organism evidence="2 4">
    <name type="scientific">Legionella cherrii</name>
    <dbReference type="NCBI Taxonomy" id="28084"/>
    <lineage>
        <taxon>Bacteria</taxon>
        <taxon>Pseudomonadati</taxon>
        <taxon>Pseudomonadota</taxon>
        <taxon>Gammaproteobacteria</taxon>
        <taxon>Legionellales</taxon>
        <taxon>Legionellaceae</taxon>
        <taxon>Legionella</taxon>
    </lineage>
</organism>
<dbReference type="PATRIC" id="fig|28084.5.peg.2126"/>
<proteinExistence type="predicted"/>
<feature type="chain" id="PRO_5006911752" description="Secreted protein" evidence="1">
    <location>
        <begin position="21"/>
        <end position="159"/>
    </location>
</feature>
<dbReference type="EMBL" id="LR134173">
    <property type="protein sequence ID" value="VEB38303.1"/>
    <property type="molecule type" value="Genomic_DNA"/>
</dbReference>
<reference evidence="2 4" key="1">
    <citation type="submission" date="2015-11" db="EMBL/GenBank/DDBJ databases">
        <title>Genomic analysis of 38 Legionella species identifies large and diverse effector repertoires.</title>
        <authorList>
            <person name="Burstein D."/>
            <person name="Amaro F."/>
            <person name="Zusman T."/>
            <person name="Lifshitz Z."/>
            <person name="Cohen O."/>
            <person name="Gilbert J.A."/>
            <person name="Pupko T."/>
            <person name="Shuman H.A."/>
            <person name="Segal G."/>
        </authorList>
    </citation>
    <scope>NUCLEOTIDE SEQUENCE [LARGE SCALE GENOMIC DNA]</scope>
    <source>
        <strain evidence="2 4">ORW</strain>
    </source>
</reference>
<dbReference type="AlphaFoldDB" id="A0A0W0SA57"/>
<evidence type="ECO:0000313" key="5">
    <source>
        <dbReference type="Proteomes" id="UP000277577"/>
    </source>
</evidence>
<evidence type="ECO:0000313" key="4">
    <source>
        <dbReference type="Proteomes" id="UP000054921"/>
    </source>
</evidence>
<reference evidence="3 5" key="2">
    <citation type="submission" date="2018-12" db="EMBL/GenBank/DDBJ databases">
        <authorList>
            <consortium name="Pathogen Informatics"/>
        </authorList>
    </citation>
    <scope>NUCLEOTIDE SEQUENCE [LARGE SCALE GENOMIC DNA]</scope>
    <source>
        <strain evidence="3 5">NCTC11976</strain>
    </source>
</reference>
<evidence type="ECO:0000313" key="2">
    <source>
        <dbReference type="EMBL" id="KTC79940.1"/>
    </source>
</evidence>
<dbReference type="EMBL" id="LNXW01000013">
    <property type="protein sequence ID" value="KTC79940.1"/>
    <property type="molecule type" value="Genomic_DNA"/>
</dbReference>